<gene>
    <name evidence="7" type="ORF">BECKH772A_GA0070896_100582</name>
    <name evidence="8" type="ORF">BECKH772B_GA0070898_100572</name>
    <name evidence="9" type="ORF">BECKH772C_GA0070978_100542</name>
</gene>
<evidence type="ECO:0000256" key="5">
    <source>
        <dbReference type="ARBA" id="ARBA00023237"/>
    </source>
</evidence>
<name>A0A450UM22_9GAMM</name>
<dbReference type="PANTHER" id="PTHR30026:SF20">
    <property type="entry name" value="OUTER MEMBRANE PROTEIN TOLC"/>
    <property type="match status" value="1"/>
</dbReference>
<evidence type="ECO:0000256" key="4">
    <source>
        <dbReference type="ARBA" id="ARBA00023136"/>
    </source>
</evidence>
<dbReference type="GO" id="GO:1990281">
    <property type="term" value="C:efflux pump complex"/>
    <property type="evidence" value="ECO:0007669"/>
    <property type="project" value="TreeGrafter"/>
</dbReference>
<evidence type="ECO:0000256" key="2">
    <source>
        <dbReference type="ARBA" id="ARBA00022452"/>
    </source>
</evidence>
<keyword evidence="2" id="KW-1134">Transmembrane beta strand</keyword>
<dbReference type="EMBL" id="CAADFJ010000054">
    <property type="protein sequence ID" value="VFK00859.1"/>
    <property type="molecule type" value="Genomic_DNA"/>
</dbReference>
<evidence type="ECO:0000313" key="9">
    <source>
        <dbReference type="EMBL" id="VFK00859.1"/>
    </source>
</evidence>
<dbReference type="GO" id="GO:0009279">
    <property type="term" value="C:cell outer membrane"/>
    <property type="evidence" value="ECO:0007669"/>
    <property type="project" value="UniProtKB-SubCell"/>
</dbReference>
<sequence>MANPATVWRYPFRLPRLLCLFTPTLLAVLLAACAVTPELLTDDELARQAEEDRDRLFADADPLPETEVLTLPRAIARALKYNLDHRVRMMEEAFALDRLDVDKFDLLPDLVASAGYSARSEYPASQSVDLATGEVMDADTYSYSSEKQTTTSDFTASWNILDFGISYFTAKQSADRALIATERRRKVLHSLIQEVFFSYWRVVAYQQLKVELRETIRLAEEELANAEAEIQERLTDPLQPLRYQKMLLENISKLGDIEREVSAAHIELAALIHVKPGTPIRVAAPELGNLEAPEWDMPLSRMEELAFRNNPDIREWSYQSRIAVKETRKAILSMLPGITLTSASQYDSNDLLEKNRWYEWSTQLTWNVFDILRAPARIEHAETNEKVTEMQRLALRMSVLAQVHVADHQFQDSYRQFQRADRFFQVTHRISDLVAIGRIGSQSGRASVYEKTNEIVAQLQRYEAYAKLQAAHGQLHATIGLDIAPPSVVSNGLTEIATAVEERLLAWKQGDLARQAMVNTGSGDSGPIDNGPAVAFSRNIKYCDKACANHLALSASRTTLNLAAPFKLARLLGSRPEVGIAAGGPLDGYRRRNSLKVVTSLSAHFPR</sequence>
<dbReference type="InterPro" id="IPR051906">
    <property type="entry name" value="TolC-like"/>
</dbReference>
<accession>A0A450UM22</accession>
<feature type="coiled-coil region" evidence="6">
    <location>
        <begin position="202"/>
        <end position="236"/>
    </location>
</feature>
<dbReference type="Gene3D" id="1.20.1600.10">
    <property type="entry name" value="Outer membrane efflux proteins (OEP)"/>
    <property type="match status" value="1"/>
</dbReference>
<dbReference type="PANTHER" id="PTHR30026">
    <property type="entry name" value="OUTER MEMBRANE PROTEIN TOLC"/>
    <property type="match status" value="1"/>
</dbReference>
<comment type="subcellular location">
    <subcellularLocation>
        <location evidence="1">Cell outer membrane</location>
    </subcellularLocation>
</comment>
<evidence type="ECO:0000256" key="1">
    <source>
        <dbReference type="ARBA" id="ARBA00004442"/>
    </source>
</evidence>
<evidence type="ECO:0000256" key="3">
    <source>
        <dbReference type="ARBA" id="ARBA00022692"/>
    </source>
</evidence>
<dbReference type="SUPFAM" id="SSF56954">
    <property type="entry name" value="Outer membrane efflux proteins (OEP)"/>
    <property type="match status" value="1"/>
</dbReference>
<keyword evidence="5" id="KW-0998">Cell outer membrane</keyword>
<keyword evidence="3" id="KW-0812">Transmembrane</keyword>
<dbReference type="GO" id="GO:0015288">
    <property type="term" value="F:porin activity"/>
    <property type="evidence" value="ECO:0007669"/>
    <property type="project" value="TreeGrafter"/>
</dbReference>
<evidence type="ECO:0000313" key="7">
    <source>
        <dbReference type="EMBL" id="VFJ93582.1"/>
    </source>
</evidence>
<evidence type="ECO:0000256" key="6">
    <source>
        <dbReference type="SAM" id="Coils"/>
    </source>
</evidence>
<organism evidence="7">
    <name type="scientific">Candidatus Kentrum eta</name>
    <dbReference type="NCBI Taxonomy" id="2126337"/>
    <lineage>
        <taxon>Bacteria</taxon>
        <taxon>Pseudomonadati</taxon>
        <taxon>Pseudomonadota</taxon>
        <taxon>Gammaproteobacteria</taxon>
        <taxon>Candidatus Kentrum</taxon>
    </lineage>
</organism>
<dbReference type="AlphaFoldDB" id="A0A450UM22"/>
<keyword evidence="6" id="KW-0175">Coiled coil</keyword>
<keyword evidence="4" id="KW-0472">Membrane</keyword>
<protein>
    <submittedName>
        <fullName evidence="7">Outer membrane protein TolC</fullName>
    </submittedName>
</protein>
<evidence type="ECO:0000313" key="8">
    <source>
        <dbReference type="EMBL" id="VFJ94171.1"/>
    </source>
</evidence>
<proteinExistence type="predicted"/>
<dbReference type="GO" id="GO:0015562">
    <property type="term" value="F:efflux transmembrane transporter activity"/>
    <property type="evidence" value="ECO:0007669"/>
    <property type="project" value="InterPro"/>
</dbReference>
<dbReference type="EMBL" id="CAADFI010000057">
    <property type="protein sequence ID" value="VFJ94171.1"/>
    <property type="molecule type" value="Genomic_DNA"/>
</dbReference>
<reference evidence="7" key="1">
    <citation type="submission" date="2019-02" db="EMBL/GenBank/DDBJ databases">
        <authorList>
            <person name="Gruber-Vodicka R. H."/>
            <person name="Seah K. B. B."/>
        </authorList>
    </citation>
    <scope>NUCLEOTIDE SEQUENCE</scope>
    <source>
        <strain evidence="9">BECK_SA2B12</strain>
        <strain evidence="7">BECK_SA2B15</strain>
        <strain evidence="8">BECK_SA2B20</strain>
    </source>
</reference>
<dbReference type="EMBL" id="CAADFG010000058">
    <property type="protein sequence ID" value="VFJ93582.1"/>
    <property type="molecule type" value="Genomic_DNA"/>
</dbReference>